<evidence type="ECO:0000313" key="1">
    <source>
        <dbReference type="EMBL" id="AJW29352.1"/>
    </source>
</evidence>
<dbReference type="Gene3D" id="3.40.50.720">
    <property type="entry name" value="NAD(P)-binding Rossmann-like Domain"/>
    <property type="match status" value="1"/>
</dbReference>
<proteinExistence type="predicted"/>
<dbReference type="AlphaFoldDB" id="A0A0D4ZYK3"/>
<organism evidence="1">
    <name type="scientific">Sphingomonas sp. NS2</name>
    <dbReference type="NCBI Taxonomy" id="908605"/>
    <lineage>
        <taxon>Bacteria</taxon>
        <taxon>Pseudomonadati</taxon>
        <taxon>Pseudomonadota</taxon>
        <taxon>Alphaproteobacteria</taxon>
        <taxon>Sphingomonadales</taxon>
        <taxon>Sphingomonadaceae</taxon>
        <taxon>Sphingomonas</taxon>
    </lineage>
</organism>
<geneLocation type="plasmid" evidence="1">
    <name>201</name>
</geneLocation>
<accession>A0A0D4ZYK3</accession>
<keyword evidence="1" id="KW-0614">Plasmid</keyword>
<sequence length="128" mass="13709">MFGSVYGLKSAAEAAGIKINGVLPIAYSEMLETTVPEGESKEALRRMLPSQLAAFVALLCHDAVPFNGMCFDAGGRHACRVLYAHNPGAYGDTPEDFLKMAGQLSATEVLIHSPDAHAFSAWKIAKLR</sequence>
<reference evidence="1" key="1">
    <citation type="submission" date="2014-06" db="EMBL/GenBank/DDBJ databases">
        <title>Molecular and ecological studies on carbamate pesticide degrading bacteria isolated from agricultural soils.</title>
        <authorList>
            <person name="Kim D.-U."/>
            <person name="Ka J.-O."/>
        </authorList>
    </citation>
    <scope>NUCLEOTIDE SEQUENCE</scope>
    <source>
        <strain evidence="1">NS2</strain>
        <plasmid evidence="1">201</plasmid>
    </source>
</reference>
<name>A0A0D4ZYK3_9SPHN</name>
<gene>
    <name evidence="1" type="ORF">plasmid201_164</name>
</gene>
<protein>
    <submittedName>
        <fullName evidence="1">Uncharacterized protein</fullName>
    </submittedName>
</protein>
<dbReference type="EMBL" id="KM017070">
    <property type="protein sequence ID" value="AJW29352.1"/>
    <property type="molecule type" value="Genomic_DNA"/>
</dbReference>